<sequence length="252" mass="27676">MPHEFEVSHEIELDASPEEVWQAIAEGPGIDSWFMGHSELEPREGGRGKQTFGGGFTMGSTITTWEPGKRLAYCGDENPEDGTFMAFEYLIEGREGGSTVLRFVHNGFLGDNWESEYDALKIGDLQYLNKLATYLKHFRGRISTHNLMLWGPQTSHAQASAAFQDVLGLTGGITAGDRVTITLDGVAPEEGVVEWVTDPGAFTGVRTADGLYMFIHGQGTVVVEHHAYTDIDGQALEQAWQSWLAKTFAQSS</sequence>
<organism evidence="2 3">
    <name type="scientific">Nonomuraea guangzhouensis</name>
    <dbReference type="NCBI Taxonomy" id="1291555"/>
    <lineage>
        <taxon>Bacteria</taxon>
        <taxon>Bacillati</taxon>
        <taxon>Actinomycetota</taxon>
        <taxon>Actinomycetes</taxon>
        <taxon>Streptosporangiales</taxon>
        <taxon>Streptosporangiaceae</taxon>
        <taxon>Nonomuraea</taxon>
    </lineage>
</organism>
<dbReference type="Proteomes" id="UP001597097">
    <property type="component" value="Unassembled WGS sequence"/>
</dbReference>
<evidence type="ECO:0000259" key="1">
    <source>
        <dbReference type="Pfam" id="PF08327"/>
    </source>
</evidence>
<dbReference type="CDD" id="cd07814">
    <property type="entry name" value="SRPBCC_CalC_Aha1-like"/>
    <property type="match status" value="1"/>
</dbReference>
<comment type="caution">
    <text evidence="2">The sequence shown here is derived from an EMBL/GenBank/DDBJ whole genome shotgun (WGS) entry which is preliminary data.</text>
</comment>
<reference evidence="3" key="1">
    <citation type="journal article" date="2019" name="Int. J. Syst. Evol. Microbiol.">
        <title>The Global Catalogue of Microorganisms (GCM) 10K type strain sequencing project: providing services to taxonomists for standard genome sequencing and annotation.</title>
        <authorList>
            <consortium name="The Broad Institute Genomics Platform"/>
            <consortium name="The Broad Institute Genome Sequencing Center for Infectious Disease"/>
            <person name="Wu L."/>
            <person name="Ma J."/>
        </authorList>
    </citation>
    <scope>NUCLEOTIDE SEQUENCE [LARGE SCALE GENOMIC DNA]</scope>
    <source>
        <strain evidence="3">CGMCC 1.15399</strain>
    </source>
</reference>
<feature type="domain" description="Activator of Hsp90 ATPase homologue 1/2-like C-terminal" evidence="1">
    <location>
        <begin position="14"/>
        <end position="136"/>
    </location>
</feature>
<accession>A0ABW4G2A9</accession>
<evidence type="ECO:0000313" key="3">
    <source>
        <dbReference type="Proteomes" id="UP001597097"/>
    </source>
</evidence>
<dbReference type="InterPro" id="IPR013538">
    <property type="entry name" value="ASHA1/2-like_C"/>
</dbReference>
<evidence type="ECO:0000313" key="2">
    <source>
        <dbReference type="EMBL" id="MFD1536886.1"/>
    </source>
</evidence>
<keyword evidence="3" id="KW-1185">Reference proteome</keyword>
<gene>
    <name evidence="2" type="ORF">ACFSJ0_07570</name>
</gene>
<proteinExistence type="predicted"/>
<dbReference type="EMBL" id="JBHUCM010000007">
    <property type="protein sequence ID" value="MFD1536886.1"/>
    <property type="molecule type" value="Genomic_DNA"/>
</dbReference>
<protein>
    <submittedName>
        <fullName evidence="2">SRPBCC domain-containing protein</fullName>
    </submittedName>
</protein>
<dbReference type="Pfam" id="PF08327">
    <property type="entry name" value="AHSA1"/>
    <property type="match status" value="1"/>
</dbReference>
<dbReference type="RefSeq" id="WP_219527837.1">
    <property type="nucleotide sequence ID" value="NZ_JAHKRM010000003.1"/>
</dbReference>
<name>A0ABW4G2A9_9ACTN</name>